<keyword evidence="3" id="KW-0456">Lyase</keyword>
<dbReference type="EMBL" id="JAIWQS010000007">
    <property type="protein sequence ID" value="KAJ8758825.1"/>
    <property type="molecule type" value="Genomic_DNA"/>
</dbReference>
<keyword evidence="2" id="KW-0460">Magnesium</keyword>
<evidence type="ECO:0000313" key="5">
    <source>
        <dbReference type="Proteomes" id="UP001159364"/>
    </source>
</evidence>
<organism evidence="4 5">
    <name type="scientific">Erythroxylum novogranatense</name>
    <dbReference type="NCBI Taxonomy" id="1862640"/>
    <lineage>
        <taxon>Eukaryota</taxon>
        <taxon>Viridiplantae</taxon>
        <taxon>Streptophyta</taxon>
        <taxon>Embryophyta</taxon>
        <taxon>Tracheophyta</taxon>
        <taxon>Spermatophyta</taxon>
        <taxon>Magnoliopsida</taxon>
        <taxon>eudicotyledons</taxon>
        <taxon>Gunneridae</taxon>
        <taxon>Pentapetalae</taxon>
        <taxon>rosids</taxon>
        <taxon>fabids</taxon>
        <taxon>Malpighiales</taxon>
        <taxon>Erythroxylaceae</taxon>
        <taxon>Erythroxylum</taxon>
    </lineage>
</organism>
<dbReference type="Proteomes" id="UP001159364">
    <property type="component" value="Linkage Group LG07"/>
</dbReference>
<dbReference type="InterPro" id="IPR008930">
    <property type="entry name" value="Terpenoid_cyclase/PrenylTrfase"/>
</dbReference>
<dbReference type="AlphaFoldDB" id="A0AAV8SXN0"/>
<dbReference type="GO" id="GO:0009686">
    <property type="term" value="P:gibberellin biosynthetic process"/>
    <property type="evidence" value="ECO:0007669"/>
    <property type="project" value="TreeGrafter"/>
</dbReference>
<dbReference type="GO" id="GO:0000287">
    <property type="term" value="F:magnesium ion binding"/>
    <property type="evidence" value="ECO:0007669"/>
    <property type="project" value="TreeGrafter"/>
</dbReference>
<keyword evidence="5" id="KW-1185">Reference proteome</keyword>
<comment type="caution">
    <text evidence="4">The sequence shown here is derived from an EMBL/GenBank/DDBJ whole genome shotgun (WGS) entry which is preliminary data.</text>
</comment>
<evidence type="ECO:0000313" key="4">
    <source>
        <dbReference type="EMBL" id="KAJ8758825.1"/>
    </source>
</evidence>
<evidence type="ECO:0000256" key="2">
    <source>
        <dbReference type="ARBA" id="ARBA00022842"/>
    </source>
</evidence>
<reference evidence="4 5" key="1">
    <citation type="submission" date="2021-09" db="EMBL/GenBank/DDBJ databases">
        <title>Genomic insights and catalytic innovation underlie evolution of tropane alkaloids biosynthesis.</title>
        <authorList>
            <person name="Wang Y.-J."/>
            <person name="Tian T."/>
            <person name="Huang J.-P."/>
            <person name="Huang S.-X."/>
        </authorList>
    </citation>
    <scope>NUCLEOTIDE SEQUENCE [LARGE SCALE GENOMIC DNA]</scope>
    <source>
        <strain evidence="4">KIB-2018</strain>
        <tissue evidence="4">Leaf</tissue>
    </source>
</reference>
<dbReference type="InterPro" id="IPR050148">
    <property type="entry name" value="Terpene_synthase-like"/>
</dbReference>
<evidence type="ECO:0000256" key="1">
    <source>
        <dbReference type="ARBA" id="ARBA00001946"/>
    </source>
</evidence>
<comment type="cofactor">
    <cofactor evidence="1">
        <name>Mg(2+)</name>
        <dbReference type="ChEBI" id="CHEBI:18420"/>
    </cofactor>
</comment>
<sequence>MLEACTEEKRWDDLEFAYKQMLHHGYHFNARRHLRLVLDASRAGKKELLEITWKHLARADRNHPSPLIKERFCMMLEKDACHSALECITKSSPDVDLQSFSTTAWFNLMKENAHRFKKETLVRLLHKAIAAVDSGDKPCLVLEYPADVRSQMQLKPKVLGEVAEKGDKYSMKTTRISEMFAKVDKPSMSSSYDTAWLAMVPSKGCKDKPLFPECVEWIMENQRPDGSWSVDPYHPLLLKDSLSSTLACLLALHKWRVGQDMVKRGLKFIEQNSWAANDERQLTPIGFDIIFPGLVEQAIEHGITLPLDPSLVNELLEEREKKVGRGHIGYVLEGFDGESNWKDAMKRQNQNGSFANSPSSTAAALLHNYDKKCHEYLDSILRLNYNAGNYVLYYLIDEP</sequence>
<dbReference type="GO" id="GO:0009507">
    <property type="term" value="C:chloroplast"/>
    <property type="evidence" value="ECO:0007669"/>
    <property type="project" value="TreeGrafter"/>
</dbReference>
<accession>A0AAV8SXN0</accession>
<dbReference type="Gene3D" id="1.50.10.160">
    <property type="match status" value="1"/>
</dbReference>
<proteinExistence type="predicted"/>
<name>A0AAV8SXN0_9ROSI</name>
<dbReference type="GO" id="GO:0010333">
    <property type="term" value="F:terpene synthase activity"/>
    <property type="evidence" value="ECO:0007669"/>
    <property type="project" value="InterPro"/>
</dbReference>
<protein>
    <submittedName>
        <fullName evidence="4">Uncharacterized protein</fullName>
    </submittedName>
</protein>
<dbReference type="SUPFAM" id="SSF48239">
    <property type="entry name" value="Terpenoid cyclases/Protein prenyltransferases"/>
    <property type="match status" value="1"/>
</dbReference>
<evidence type="ECO:0000256" key="3">
    <source>
        <dbReference type="ARBA" id="ARBA00023239"/>
    </source>
</evidence>
<dbReference type="PANTHER" id="PTHR31739:SF3">
    <property type="entry name" value="ENT-KAUR-16-ENE SYNTHASE, CHLOROPLASTIC"/>
    <property type="match status" value="1"/>
</dbReference>
<gene>
    <name evidence="4" type="ORF">K2173_000546</name>
</gene>
<dbReference type="PANTHER" id="PTHR31739">
    <property type="entry name" value="ENT-COPALYL DIPHOSPHATE SYNTHASE, CHLOROPLASTIC"/>
    <property type="match status" value="1"/>
</dbReference>